<proteinExistence type="predicted"/>
<evidence type="ECO:0000313" key="1">
    <source>
        <dbReference type="EMBL" id="KIG17236.1"/>
    </source>
</evidence>
<dbReference type="EMBL" id="JMCC02000028">
    <property type="protein sequence ID" value="KIG17236.1"/>
    <property type="molecule type" value="Genomic_DNA"/>
</dbReference>
<dbReference type="Proteomes" id="UP000031599">
    <property type="component" value="Unassembled WGS sequence"/>
</dbReference>
<reference evidence="1 2" key="1">
    <citation type="submission" date="2014-12" db="EMBL/GenBank/DDBJ databases">
        <title>Genome assembly of Enhygromyxa salina DSM 15201.</title>
        <authorList>
            <person name="Sharma G."/>
            <person name="Subramanian S."/>
        </authorList>
    </citation>
    <scope>NUCLEOTIDE SEQUENCE [LARGE SCALE GENOMIC DNA]</scope>
    <source>
        <strain evidence="1 2">DSM 15201</strain>
    </source>
</reference>
<evidence type="ECO:0008006" key="3">
    <source>
        <dbReference type="Google" id="ProtNLM"/>
    </source>
</evidence>
<dbReference type="AlphaFoldDB" id="A0A0C2D1Y7"/>
<organism evidence="1 2">
    <name type="scientific">Enhygromyxa salina</name>
    <dbReference type="NCBI Taxonomy" id="215803"/>
    <lineage>
        <taxon>Bacteria</taxon>
        <taxon>Pseudomonadati</taxon>
        <taxon>Myxococcota</taxon>
        <taxon>Polyangia</taxon>
        <taxon>Nannocystales</taxon>
        <taxon>Nannocystaceae</taxon>
        <taxon>Enhygromyxa</taxon>
    </lineage>
</organism>
<accession>A0A0C2D1Y7</accession>
<comment type="caution">
    <text evidence="1">The sequence shown here is derived from an EMBL/GenBank/DDBJ whole genome shotgun (WGS) entry which is preliminary data.</text>
</comment>
<dbReference type="InterPro" id="IPR059210">
    <property type="entry name" value="MADS4-like"/>
</dbReference>
<gene>
    <name evidence="1" type="ORF">DB30_03549</name>
</gene>
<sequence>MLVADGQMGAALGGFLERDALDRIVGCRAFEFDGRSDIRVAKGQNDCGLHTRAEELLRPFMGEYRHAAVVIDEQFPGSPGAAKIAAHLDTQLTRAGWPPPIGLSLVVRPAADVWLWSDSPHSAMAMGWESWTQLQPALVAAGWLDEGATKPARPKEAATWAVRNGARKVKRSAALYRKVASRVAVGRCQDPAVRELIAALRKWFPAEEP</sequence>
<protein>
    <recommendedName>
        <fullName evidence="3">DUF4276 family protein</fullName>
    </recommendedName>
</protein>
<dbReference type="NCBIfam" id="NF047734">
    <property type="entry name" value="antiphage_MADS4"/>
    <property type="match status" value="1"/>
</dbReference>
<dbReference type="RefSeq" id="WP_146658580.1">
    <property type="nucleotide sequence ID" value="NZ_JMCC02000028.1"/>
</dbReference>
<name>A0A0C2D1Y7_9BACT</name>
<evidence type="ECO:0000313" key="2">
    <source>
        <dbReference type="Proteomes" id="UP000031599"/>
    </source>
</evidence>